<evidence type="ECO:0000313" key="10">
    <source>
        <dbReference type="EMBL" id="CAI9752708.1"/>
    </source>
</evidence>
<dbReference type="InterPro" id="IPR006459">
    <property type="entry name" value="CASP/CASPL"/>
</dbReference>
<evidence type="ECO:0000256" key="5">
    <source>
        <dbReference type="ARBA" id="ARBA00022989"/>
    </source>
</evidence>
<proteinExistence type="inferred from homology"/>
<keyword evidence="6 7" id="KW-0472">Membrane</keyword>
<evidence type="ECO:0000256" key="4">
    <source>
        <dbReference type="ARBA" id="ARBA00022692"/>
    </source>
</evidence>
<keyword evidence="4 7" id="KW-0812">Transmembrane</keyword>
<comment type="subunit">
    <text evidence="7">Homodimer and heterodimers.</text>
</comment>
<dbReference type="AlphaFoldDB" id="A0AAD1YKM0"/>
<dbReference type="PANTHER" id="PTHR36488">
    <property type="entry name" value="CASP-LIKE PROTEIN 1U1"/>
    <property type="match status" value="1"/>
</dbReference>
<organism evidence="10 11">
    <name type="scientific">Fraxinus pennsylvanica</name>
    <dbReference type="NCBI Taxonomy" id="56036"/>
    <lineage>
        <taxon>Eukaryota</taxon>
        <taxon>Viridiplantae</taxon>
        <taxon>Streptophyta</taxon>
        <taxon>Embryophyta</taxon>
        <taxon>Tracheophyta</taxon>
        <taxon>Spermatophyta</taxon>
        <taxon>Magnoliopsida</taxon>
        <taxon>eudicotyledons</taxon>
        <taxon>Gunneridae</taxon>
        <taxon>Pentapetalae</taxon>
        <taxon>asterids</taxon>
        <taxon>lamiids</taxon>
        <taxon>Lamiales</taxon>
        <taxon>Oleaceae</taxon>
        <taxon>Oleeae</taxon>
        <taxon>Fraxinus</taxon>
    </lineage>
</organism>
<evidence type="ECO:0000256" key="1">
    <source>
        <dbReference type="ARBA" id="ARBA00004651"/>
    </source>
</evidence>
<keyword evidence="5 7" id="KW-1133">Transmembrane helix</keyword>
<dbReference type="InterPro" id="IPR006702">
    <property type="entry name" value="CASP_dom"/>
</dbReference>
<evidence type="ECO:0000256" key="2">
    <source>
        <dbReference type="ARBA" id="ARBA00007651"/>
    </source>
</evidence>
<evidence type="ECO:0000256" key="3">
    <source>
        <dbReference type="ARBA" id="ARBA00022475"/>
    </source>
</evidence>
<dbReference type="NCBIfam" id="TIGR01569">
    <property type="entry name" value="A_tha_TIGR01569"/>
    <property type="match status" value="1"/>
</dbReference>
<sequence length="206" mass="22226">MVSRQKTKKTKLSGAEEAGAEEAGAEEAGEPPKDDAPKTAENRGISILDLIMRIVAIIGTLGSAIAMGTTNESLPFFTQFIRFRAEYNDLPAFRYFVVANSIVTAYLILSLALSIFHIVKSGARVTRTVLIIFDMAMLAFLTSGASAAAAIVYLAHKGNTRVNWFAICQQFNSFCERVSGSLVGSFIAILVLMLLILLSAIALSRN</sequence>
<keyword evidence="3 7" id="KW-1003">Cell membrane</keyword>
<feature type="transmembrane region" description="Helical" evidence="7">
    <location>
        <begin position="131"/>
        <end position="155"/>
    </location>
</feature>
<reference evidence="10" key="1">
    <citation type="submission" date="2023-05" db="EMBL/GenBank/DDBJ databases">
        <authorList>
            <person name="Huff M."/>
        </authorList>
    </citation>
    <scope>NUCLEOTIDE SEQUENCE</scope>
</reference>
<accession>A0AAD1YKM0</accession>
<evidence type="ECO:0000313" key="11">
    <source>
        <dbReference type="Proteomes" id="UP000834106"/>
    </source>
</evidence>
<evidence type="ECO:0000259" key="9">
    <source>
        <dbReference type="Pfam" id="PF04535"/>
    </source>
</evidence>
<evidence type="ECO:0000256" key="7">
    <source>
        <dbReference type="RuleBase" id="RU361233"/>
    </source>
</evidence>
<name>A0AAD1YKM0_9LAMI</name>
<dbReference type="Proteomes" id="UP000834106">
    <property type="component" value="Chromosome 1"/>
</dbReference>
<feature type="domain" description="Casparian strip membrane protein" evidence="9">
    <location>
        <begin position="43"/>
        <end position="190"/>
    </location>
</feature>
<feature type="region of interest" description="Disordered" evidence="8">
    <location>
        <begin position="1"/>
        <end position="40"/>
    </location>
</feature>
<keyword evidence="11" id="KW-1185">Reference proteome</keyword>
<dbReference type="EMBL" id="OU503036">
    <property type="protein sequence ID" value="CAI9752708.1"/>
    <property type="molecule type" value="Genomic_DNA"/>
</dbReference>
<dbReference type="Pfam" id="PF04535">
    <property type="entry name" value="CASP_dom"/>
    <property type="match status" value="1"/>
</dbReference>
<evidence type="ECO:0000256" key="8">
    <source>
        <dbReference type="SAM" id="MobiDB-lite"/>
    </source>
</evidence>
<feature type="transmembrane region" description="Helical" evidence="7">
    <location>
        <begin position="182"/>
        <end position="203"/>
    </location>
</feature>
<protein>
    <recommendedName>
        <fullName evidence="7">CASP-like protein</fullName>
    </recommendedName>
</protein>
<evidence type="ECO:0000256" key="6">
    <source>
        <dbReference type="ARBA" id="ARBA00023136"/>
    </source>
</evidence>
<feature type="compositionally biased region" description="Basic residues" evidence="8">
    <location>
        <begin position="1"/>
        <end position="11"/>
    </location>
</feature>
<dbReference type="InterPro" id="IPR044173">
    <property type="entry name" value="CASPL"/>
</dbReference>
<gene>
    <name evidence="10" type="ORF">FPE_LOCUS139</name>
</gene>
<feature type="transmembrane region" description="Helical" evidence="7">
    <location>
        <begin position="92"/>
        <end position="119"/>
    </location>
</feature>
<dbReference type="PANTHER" id="PTHR36488:SF12">
    <property type="entry name" value="CASP-LIKE PROTEIN"/>
    <property type="match status" value="1"/>
</dbReference>
<comment type="similarity">
    <text evidence="2 7">Belongs to the Casparian strip membrane proteins (CASP) family.</text>
</comment>
<feature type="compositionally biased region" description="Basic and acidic residues" evidence="8">
    <location>
        <begin position="30"/>
        <end position="40"/>
    </location>
</feature>
<feature type="transmembrane region" description="Helical" evidence="7">
    <location>
        <begin position="50"/>
        <end position="68"/>
    </location>
</feature>
<comment type="subcellular location">
    <subcellularLocation>
        <location evidence="1 7">Cell membrane</location>
        <topology evidence="1 7">Multi-pass membrane protein</topology>
    </subcellularLocation>
</comment>
<feature type="compositionally biased region" description="Acidic residues" evidence="8">
    <location>
        <begin position="18"/>
        <end position="29"/>
    </location>
</feature>
<dbReference type="GO" id="GO:0005886">
    <property type="term" value="C:plasma membrane"/>
    <property type="evidence" value="ECO:0007669"/>
    <property type="project" value="UniProtKB-SubCell"/>
</dbReference>